<gene>
    <name evidence="14" type="ORF">METZ01_LOCUS35652</name>
</gene>
<feature type="transmembrane region" description="Helical" evidence="12">
    <location>
        <begin position="461"/>
        <end position="484"/>
    </location>
</feature>
<feature type="transmembrane region" description="Helical" evidence="12">
    <location>
        <begin position="659"/>
        <end position="684"/>
    </location>
</feature>
<feature type="transmembrane region" description="Helical" evidence="12">
    <location>
        <begin position="389"/>
        <end position="411"/>
    </location>
</feature>
<keyword evidence="8" id="KW-0408">Iron</keyword>
<dbReference type="EMBL" id="UINC01001523">
    <property type="protein sequence ID" value="SUZ82798.1"/>
    <property type="molecule type" value="Genomic_DNA"/>
</dbReference>
<feature type="transmembrane region" description="Helical" evidence="12">
    <location>
        <begin position="423"/>
        <end position="449"/>
    </location>
</feature>
<protein>
    <recommendedName>
        <fullName evidence="13">FeoB-type G domain-containing protein</fullName>
    </recommendedName>
</protein>
<dbReference type="Pfam" id="PF07670">
    <property type="entry name" value="Gate"/>
    <property type="match status" value="2"/>
</dbReference>
<evidence type="ECO:0000256" key="11">
    <source>
        <dbReference type="ARBA" id="ARBA00023136"/>
    </source>
</evidence>
<evidence type="ECO:0000256" key="3">
    <source>
        <dbReference type="ARBA" id="ARBA00022475"/>
    </source>
</evidence>
<feature type="transmembrane region" description="Helical" evidence="12">
    <location>
        <begin position="289"/>
        <end position="310"/>
    </location>
</feature>
<reference evidence="14" key="1">
    <citation type="submission" date="2018-05" db="EMBL/GenBank/DDBJ databases">
        <authorList>
            <person name="Lanie J.A."/>
            <person name="Ng W.-L."/>
            <person name="Kazmierczak K.M."/>
            <person name="Andrzejewski T.M."/>
            <person name="Davidsen T.M."/>
            <person name="Wayne K.J."/>
            <person name="Tettelin H."/>
            <person name="Glass J.I."/>
            <person name="Rusch D."/>
            <person name="Podicherti R."/>
            <person name="Tsui H.-C.T."/>
            <person name="Winkler M.E."/>
        </authorList>
    </citation>
    <scope>NUCLEOTIDE SEQUENCE</scope>
</reference>
<keyword evidence="9" id="KW-0406">Ion transport</keyword>
<dbReference type="PANTHER" id="PTHR43185:SF1">
    <property type="entry name" value="FE(2+) TRANSPORTER FEOB"/>
    <property type="match status" value="1"/>
</dbReference>
<dbReference type="PANTHER" id="PTHR43185">
    <property type="entry name" value="FERROUS IRON TRANSPORT PROTEIN B"/>
    <property type="match status" value="1"/>
</dbReference>
<dbReference type="Gene3D" id="3.40.50.300">
    <property type="entry name" value="P-loop containing nucleotide triphosphate hydrolases"/>
    <property type="match status" value="1"/>
</dbReference>
<dbReference type="SUPFAM" id="SSF52540">
    <property type="entry name" value="P-loop containing nucleoside triphosphate hydrolases"/>
    <property type="match status" value="1"/>
</dbReference>
<dbReference type="InterPro" id="IPR011642">
    <property type="entry name" value="Gate_dom"/>
</dbReference>
<keyword evidence="10" id="KW-0342">GTP-binding</keyword>
<dbReference type="InterPro" id="IPR027417">
    <property type="entry name" value="P-loop_NTPase"/>
</dbReference>
<dbReference type="GO" id="GO:0015093">
    <property type="term" value="F:ferrous iron transmembrane transporter activity"/>
    <property type="evidence" value="ECO:0007669"/>
    <property type="project" value="InterPro"/>
</dbReference>
<dbReference type="Pfam" id="PF02421">
    <property type="entry name" value="FeoB_N"/>
    <property type="match status" value="1"/>
</dbReference>
<dbReference type="PRINTS" id="PR00326">
    <property type="entry name" value="GTP1OBG"/>
</dbReference>
<keyword evidence="2" id="KW-0813">Transport</keyword>
<evidence type="ECO:0000256" key="1">
    <source>
        <dbReference type="ARBA" id="ARBA00004651"/>
    </source>
</evidence>
<evidence type="ECO:0000256" key="9">
    <source>
        <dbReference type="ARBA" id="ARBA00023065"/>
    </source>
</evidence>
<keyword evidence="11 12" id="KW-0472">Membrane</keyword>
<evidence type="ECO:0000313" key="14">
    <source>
        <dbReference type="EMBL" id="SUZ82798.1"/>
    </source>
</evidence>
<dbReference type="InterPro" id="IPR003373">
    <property type="entry name" value="Fe2_transport_prot-B"/>
</dbReference>
<evidence type="ECO:0000256" key="5">
    <source>
        <dbReference type="ARBA" id="ARBA00022692"/>
    </source>
</evidence>
<dbReference type="AlphaFoldDB" id="A0A381QW06"/>
<evidence type="ECO:0000256" key="4">
    <source>
        <dbReference type="ARBA" id="ARBA00022496"/>
    </source>
</evidence>
<dbReference type="InterPro" id="IPR006073">
    <property type="entry name" value="GTP-bd"/>
</dbReference>
<keyword evidence="3" id="KW-1003">Cell membrane</keyword>
<feature type="transmembrane region" description="Helical" evidence="12">
    <location>
        <begin position="345"/>
        <end position="369"/>
    </location>
</feature>
<dbReference type="InterPro" id="IPR050860">
    <property type="entry name" value="FeoB_GTPase"/>
</dbReference>
<evidence type="ECO:0000256" key="8">
    <source>
        <dbReference type="ARBA" id="ARBA00023004"/>
    </source>
</evidence>
<dbReference type="GO" id="GO:0005886">
    <property type="term" value="C:plasma membrane"/>
    <property type="evidence" value="ECO:0007669"/>
    <property type="project" value="UniProtKB-SubCell"/>
</dbReference>
<dbReference type="InterPro" id="IPR030389">
    <property type="entry name" value="G_FEOB_dom"/>
</dbReference>
<name>A0A381QW06_9ZZZZ</name>
<keyword evidence="5 12" id="KW-0812">Transmembrane</keyword>
<keyword evidence="4" id="KW-0410">Iron transport</keyword>
<dbReference type="CDD" id="cd01879">
    <property type="entry name" value="FeoB"/>
    <property type="match status" value="1"/>
</dbReference>
<dbReference type="PROSITE" id="PS51711">
    <property type="entry name" value="G_FEOB"/>
    <property type="match status" value="1"/>
</dbReference>
<evidence type="ECO:0000256" key="7">
    <source>
        <dbReference type="ARBA" id="ARBA00022989"/>
    </source>
</evidence>
<feature type="domain" description="FeoB-type G" evidence="13">
    <location>
        <begin position="6"/>
        <end position="173"/>
    </location>
</feature>
<keyword evidence="7 12" id="KW-1133">Transmembrane helix</keyword>
<dbReference type="GO" id="GO:0005525">
    <property type="term" value="F:GTP binding"/>
    <property type="evidence" value="ECO:0007669"/>
    <property type="project" value="UniProtKB-KW"/>
</dbReference>
<dbReference type="InterPro" id="IPR011640">
    <property type="entry name" value="Fe2_transport_prot_B_C"/>
</dbReference>
<evidence type="ECO:0000256" key="12">
    <source>
        <dbReference type="SAM" id="Phobius"/>
    </source>
</evidence>
<keyword evidence="6" id="KW-0547">Nucleotide-binding</keyword>
<feature type="transmembrane region" description="Helical" evidence="12">
    <location>
        <begin position="696"/>
        <end position="717"/>
    </location>
</feature>
<evidence type="ECO:0000256" key="10">
    <source>
        <dbReference type="ARBA" id="ARBA00023134"/>
    </source>
</evidence>
<organism evidence="14">
    <name type="scientific">marine metagenome</name>
    <dbReference type="NCBI Taxonomy" id="408172"/>
    <lineage>
        <taxon>unclassified sequences</taxon>
        <taxon>metagenomes</taxon>
        <taxon>ecological metagenomes</taxon>
    </lineage>
</organism>
<dbReference type="NCBIfam" id="TIGR00437">
    <property type="entry name" value="feoB"/>
    <property type="match status" value="1"/>
</dbReference>
<evidence type="ECO:0000256" key="6">
    <source>
        <dbReference type="ARBA" id="ARBA00022741"/>
    </source>
</evidence>
<proteinExistence type="predicted"/>
<evidence type="ECO:0000259" key="13">
    <source>
        <dbReference type="PROSITE" id="PS51711"/>
    </source>
</evidence>
<feature type="transmembrane region" description="Helical" evidence="12">
    <location>
        <begin position="519"/>
        <end position="543"/>
    </location>
</feature>
<sequence>MNKKKELSLALIGNPNTGKSTLFNLLTGLKQKTANYPGVTVEKRIGRFDIKDHAIHLTDLPGCYSLSPESPDELVAAKALYGDLEDVKKPDGFIVAVDSTNLRRNLFLATQLLESKIPVIVVLTMWDVAKKIGTTIDLEKLSQLLKTRVTPMEAHTGEGLSELIEAIDQMISEQLVADPNNYFPEIDEAVKFFSETLDPENTLSRIEIMRALIDQNGYAEQRLESKLNLASNQQLEDIRHRFFDQESLFIKESRSRYKKINAIVKQVEQRNPIHRTWVEKITNFIDQPVIGLVLFIAVLALVFQAVFSWATPMMEGIDILASKSSLWLKSILEPTAFRSLLTDGVIAGVGSVVIFLPQILILFCFIIVLEDSGYLSRTAFIMEKIMRNFGLSGKSVIPLISSFACAVPGIMATRVIPEPKARLITILSAPFMTCSARLPVYALLIGAFIPDTYYMNGWINLKGLVLLGLYFLGIFGGIFTALIMKTFLPAETSSNFIIELFPYRTPNLKSMLIKLYDRALIFLKRAGTVIFSVAILIWALAYFPRPIEIKNQFDIERDLVAAVADAKEKTAQIIQINQEEKAAYLEHSWLGQMGKSLAPVFKPLGWDWKVTAAFIGGIPAREVVIAALGTIYAIGDATTSESLLQDKLKNAFWDDGKPIFTLPMTLGLLVFYAFCLQCFATIAIIRRETNSWRWPIIAWTYMTSLSYLAALITHRLVSLII</sequence>
<accession>A0A381QW06</accession>
<dbReference type="Pfam" id="PF07664">
    <property type="entry name" value="FeoB_C"/>
    <property type="match status" value="1"/>
</dbReference>
<evidence type="ECO:0000256" key="2">
    <source>
        <dbReference type="ARBA" id="ARBA00022448"/>
    </source>
</evidence>
<comment type="subcellular location">
    <subcellularLocation>
        <location evidence="1">Cell membrane</location>
        <topology evidence="1">Multi-pass membrane protein</topology>
    </subcellularLocation>
</comment>